<dbReference type="Proteomes" id="UP000002036">
    <property type="component" value="Chromosome E"/>
</dbReference>
<dbReference type="eggNOG" id="ENOG502S7IR">
    <property type="taxonomic scope" value="Eukaryota"/>
</dbReference>
<dbReference type="FunCoup" id="C5DIR4">
    <property type="interactions" value="79"/>
</dbReference>
<dbReference type="AlphaFoldDB" id="C5DIR4"/>
<dbReference type="OMA" id="YKQSTNF"/>
<dbReference type="EMBL" id="CU928169">
    <property type="protein sequence ID" value="CAR23675.1"/>
    <property type="molecule type" value="Genomic_DNA"/>
</dbReference>
<accession>C5DIR4</accession>
<sequence>MPYPSAQPRHPKMQAIYQQPGEVNQSSGSFLASAPVELLTVKGYEEFLDKQKKLRIDVSTVMSEDKSCAYVMKGNEVVATVAGEALEHLLELGA</sequence>
<dbReference type="RefSeq" id="XP_002554112.1">
    <property type="nucleotide sequence ID" value="XM_002554066.1"/>
</dbReference>
<evidence type="ECO:0000313" key="2">
    <source>
        <dbReference type="Proteomes" id="UP000002036"/>
    </source>
</evidence>
<organism evidence="1 2">
    <name type="scientific">Lachancea thermotolerans (strain ATCC 56472 / CBS 6340 / NRRL Y-8284)</name>
    <name type="common">Yeast</name>
    <name type="synonym">Kluyveromyces thermotolerans</name>
    <dbReference type="NCBI Taxonomy" id="559295"/>
    <lineage>
        <taxon>Eukaryota</taxon>
        <taxon>Fungi</taxon>
        <taxon>Dikarya</taxon>
        <taxon>Ascomycota</taxon>
        <taxon>Saccharomycotina</taxon>
        <taxon>Saccharomycetes</taxon>
        <taxon>Saccharomycetales</taxon>
        <taxon>Saccharomycetaceae</taxon>
        <taxon>Lachancea</taxon>
    </lineage>
</organism>
<protein>
    <submittedName>
        <fullName evidence="1">KLTH0E14564p</fullName>
    </submittedName>
</protein>
<name>C5DIR4_LACTC</name>
<reference evidence="1 2" key="1">
    <citation type="journal article" date="2009" name="Genome Res.">
        <title>Comparative genomics of protoploid Saccharomycetaceae.</title>
        <authorList>
            <consortium name="The Genolevures Consortium"/>
            <person name="Souciet J.-L."/>
            <person name="Dujon B."/>
            <person name="Gaillardin C."/>
            <person name="Johnston M."/>
            <person name="Baret P.V."/>
            <person name="Cliften P."/>
            <person name="Sherman D.J."/>
            <person name="Weissenbach J."/>
            <person name="Westhof E."/>
            <person name="Wincker P."/>
            <person name="Jubin C."/>
            <person name="Poulain J."/>
            <person name="Barbe V."/>
            <person name="Segurens B."/>
            <person name="Artiguenave F."/>
            <person name="Anthouard V."/>
            <person name="Vacherie B."/>
            <person name="Val M.-E."/>
            <person name="Fulton R.S."/>
            <person name="Minx P."/>
            <person name="Wilson R."/>
            <person name="Durrens P."/>
            <person name="Jean G."/>
            <person name="Marck C."/>
            <person name="Martin T."/>
            <person name="Nikolski M."/>
            <person name="Rolland T."/>
            <person name="Seret M.-L."/>
            <person name="Casaregola S."/>
            <person name="Despons L."/>
            <person name="Fairhead C."/>
            <person name="Fischer G."/>
            <person name="Lafontaine I."/>
            <person name="Leh V."/>
            <person name="Lemaire M."/>
            <person name="de Montigny J."/>
            <person name="Neuveglise C."/>
            <person name="Thierry A."/>
            <person name="Blanc-Lenfle I."/>
            <person name="Bleykasten C."/>
            <person name="Diffels J."/>
            <person name="Fritsch E."/>
            <person name="Frangeul L."/>
            <person name="Goeffon A."/>
            <person name="Jauniaux N."/>
            <person name="Kachouri-Lafond R."/>
            <person name="Payen C."/>
            <person name="Potier S."/>
            <person name="Pribylova L."/>
            <person name="Ozanne C."/>
            <person name="Richard G.-F."/>
            <person name="Sacerdot C."/>
            <person name="Straub M.-L."/>
            <person name="Talla E."/>
        </authorList>
    </citation>
    <scope>NUCLEOTIDE SEQUENCE [LARGE SCALE GENOMIC DNA]</scope>
    <source>
        <strain evidence="2">ATCC 56472 / CBS 6340 / NRRL Y-8284</strain>
    </source>
</reference>
<proteinExistence type="predicted"/>
<dbReference type="OrthoDB" id="3978317at2759"/>
<dbReference type="KEGG" id="lth:KLTH0E14564g"/>
<keyword evidence="2" id="KW-1185">Reference proteome</keyword>
<dbReference type="HOGENOM" id="CLU_2484906_0_0_1"/>
<dbReference type="GeneID" id="8292282"/>
<dbReference type="InParanoid" id="C5DIR4"/>
<evidence type="ECO:0000313" key="1">
    <source>
        <dbReference type="EMBL" id="CAR23675.1"/>
    </source>
</evidence>
<gene>
    <name evidence="1" type="ordered locus">KLTH0E14564g</name>
</gene>